<evidence type="ECO:0000313" key="2">
    <source>
        <dbReference type="EMBL" id="NMM43820.1"/>
    </source>
</evidence>
<evidence type="ECO:0000313" key="3">
    <source>
        <dbReference type="Proteomes" id="UP000539372"/>
    </source>
</evidence>
<evidence type="ECO:0000259" key="1">
    <source>
        <dbReference type="Pfam" id="PF07883"/>
    </source>
</evidence>
<comment type="caution">
    <text evidence="2">The sequence shown here is derived from an EMBL/GenBank/DDBJ whole genome shotgun (WGS) entry which is preliminary data.</text>
</comment>
<dbReference type="EMBL" id="JABBNT010000001">
    <property type="protein sequence ID" value="NMM43820.1"/>
    <property type="molecule type" value="Genomic_DNA"/>
</dbReference>
<dbReference type="AlphaFoldDB" id="A0A7Y0HDN0"/>
<dbReference type="PANTHER" id="PTHR36114:SF1">
    <property type="entry name" value="16.7 KDA PROTEIN IN WHIE LOCUS"/>
    <property type="match status" value="1"/>
</dbReference>
<dbReference type="InterPro" id="IPR011051">
    <property type="entry name" value="RmlC_Cupin_sf"/>
</dbReference>
<proteinExistence type="predicted"/>
<keyword evidence="3" id="KW-1185">Reference proteome</keyword>
<feature type="domain" description="Cupin type-2" evidence="1">
    <location>
        <begin position="35"/>
        <end position="93"/>
    </location>
</feature>
<dbReference type="SUPFAM" id="SSF51182">
    <property type="entry name" value="RmlC-like cupins"/>
    <property type="match status" value="1"/>
</dbReference>
<gene>
    <name evidence="2" type="ORF">HH303_04985</name>
</gene>
<dbReference type="InterPro" id="IPR052044">
    <property type="entry name" value="PKS_Associated_Protein"/>
</dbReference>
<reference evidence="2 3" key="1">
    <citation type="submission" date="2020-04" db="EMBL/GenBank/DDBJ databases">
        <title>Rhodospirillaceae bacterium KN72 isolated from deep sea.</title>
        <authorList>
            <person name="Zhang D.-C."/>
        </authorList>
    </citation>
    <scope>NUCLEOTIDE SEQUENCE [LARGE SCALE GENOMIC DNA]</scope>
    <source>
        <strain evidence="2 3">KN72</strain>
    </source>
</reference>
<dbReference type="CDD" id="cd02226">
    <property type="entry name" value="cupin_YdbB-like"/>
    <property type="match status" value="1"/>
</dbReference>
<name>A0A7Y0HDN0_9PROT</name>
<dbReference type="PANTHER" id="PTHR36114">
    <property type="entry name" value="16.7 KDA PROTEIN IN WHIE LOCUS"/>
    <property type="match status" value="1"/>
</dbReference>
<dbReference type="Proteomes" id="UP000539372">
    <property type="component" value="Unassembled WGS sequence"/>
</dbReference>
<dbReference type="InterPro" id="IPR014710">
    <property type="entry name" value="RmlC-like_jellyroll"/>
</dbReference>
<organism evidence="2 3">
    <name type="scientific">Pacificispira spongiicola</name>
    <dbReference type="NCBI Taxonomy" id="2729598"/>
    <lineage>
        <taxon>Bacteria</taxon>
        <taxon>Pseudomonadati</taxon>
        <taxon>Pseudomonadota</taxon>
        <taxon>Alphaproteobacteria</taxon>
        <taxon>Rhodospirillales</taxon>
        <taxon>Rhodospirillaceae</taxon>
        <taxon>Pacificispira</taxon>
    </lineage>
</organism>
<dbReference type="Pfam" id="PF07883">
    <property type="entry name" value="Cupin_2"/>
    <property type="match status" value="1"/>
</dbReference>
<dbReference type="InterPro" id="IPR013096">
    <property type="entry name" value="Cupin_2"/>
</dbReference>
<sequence>MNPVLTLDDEFAQITEYFSPRVVALANGQYVKLAKMKGEFVRHNHENEDEFFFVIKGTFCLRYDDGSEAVLKAGQCHVTPRGVWHHPHAPEEAWVLFVEPAETLHTGTVDSPLSVSVDNQAAHLRQED</sequence>
<dbReference type="RefSeq" id="WP_169624064.1">
    <property type="nucleotide sequence ID" value="NZ_JABBNT010000001.1"/>
</dbReference>
<dbReference type="Gene3D" id="2.60.120.10">
    <property type="entry name" value="Jelly Rolls"/>
    <property type="match status" value="1"/>
</dbReference>
<protein>
    <submittedName>
        <fullName evidence="2">Cupin domain-containing protein</fullName>
    </submittedName>
</protein>
<accession>A0A7Y0HDN0</accession>